<evidence type="ECO:0000256" key="2">
    <source>
        <dbReference type="ARBA" id="ARBA00010790"/>
    </source>
</evidence>
<evidence type="ECO:0000256" key="1">
    <source>
        <dbReference type="ARBA" id="ARBA00001974"/>
    </source>
</evidence>
<feature type="binding site" evidence="5">
    <location>
        <position position="222"/>
    </location>
    <ligand>
        <name>FAD</name>
        <dbReference type="ChEBI" id="CHEBI:57692"/>
    </ligand>
</feature>
<dbReference type="PROSITE" id="PS00624">
    <property type="entry name" value="GMC_OXRED_2"/>
    <property type="match status" value="1"/>
</dbReference>
<comment type="similarity">
    <text evidence="2">Belongs to the GMC oxidoreductase family.</text>
</comment>
<dbReference type="Pfam" id="PF05199">
    <property type="entry name" value="GMC_oxred_C"/>
    <property type="match status" value="1"/>
</dbReference>
<evidence type="ECO:0000313" key="8">
    <source>
        <dbReference type="Proteomes" id="UP000323258"/>
    </source>
</evidence>
<dbReference type="PANTHER" id="PTHR11552:SF147">
    <property type="entry name" value="CHOLINE DEHYDROGENASE, MITOCHONDRIAL"/>
    <property type="match status" value="1"/>
</dbReference>
<keyword evidence="4 5" id="KW-0274">FAD</keyword>
<keyword evidence="8" id="KW-1185">Reference proteome</keyword>
<dbReference type="EMBL" id="VSZS01000066">
    <property type="protein sequence ID" value="TYR30698.1"/>
    <property type="molecule type" value="Genomic_DNA"/>
</dbReference>
<dbReference type="GO" id="GO:0016614">
    <property type="term" value="F:oxidoreductase activity, acting on CH-OH group of donors"/>
    <property type="evidence" value="ECO:0007669"/>
    <property type="project" value="InterPro"/>
</dbReference>
<evidence type="ECO:0000256" key="4">
    <source>
        <dbReference type="ARBA" id="ARBA00022827"/>
    </source>
</evidence>
<name>A0A5D4GQV3_9HYPH</name>
<dbReference type="PANTHER" id="PTHR11552">
    <property type="entry name" value="GLUCOSE-METHANOL-CHOLINE GMC OXIDOREDUCTASE"/>
    <property type="match status" value="1"/>
</dbReference>
<accession>A0A5D4GQV3</accession>
<comment type="cofactor">
    <cofactor evidence="1 5">
        <name>FAD</name>
        <dbReference type="ChEBI" id="CHEBI:57692"/>
    </cofactor>
</comment>
<dbReference type="Proteomes" id="UP000323258">
    <property type="component" value="Unassembled WGS sequence"/>
</dbReference>
<sequence>MPEEIEEFDHIVIGAGSAGCVLANRLSADPRVRVLLIEAGGSDRYHWIHIPVGYLYCIGNPRTDWMYRTIEEKGLGGRSIAYPRGKVMGGCSSINGMIYMRGQAADYDGWAQMGATGWSWDEVLPVFMRSERYHTEADAHGRDGEMLVERQRLHWPILDAVREAAEEIGIPKTDDFNRGDNEGSGYFEVTQKGGLRWSAARAFLPAAVRRRPNLRILTHAQVTRLAIDGARVGQVEIEQQGRRILASALGEVVLAAGAIGTPQIMMLSGLGPGQHLRDMGIKVERDLPGVGGNLQDHLQIRTSFRITGARTLNDMQASMLGKLRIGAEYALRRSGPMAMAPSQLGIFTRSHSRYETPNIEFHVQPLSLDAFGQPLHAYPAVTVSVCNLRPNSRGTIRLASRNHRDAPLIAPNYLSDTEDRDVAVASIRLARRLMASRRMAGYGPSEVAPGTHIDSDQELENAAGRIATTIFHPVGTARMGRADDRAAVVDARLKVRGFDNLTIADASVMPKIVSGNTHAPVVMIAERAVGFIRS</sequence>
<evidence type="ECO:0000313" key="7">
    <source>
        <dbReference type="EMBL" id="TYR30698.1"/>
    </source>
</evidence>
<dbReference type="AlphaFoldDB" id="A0A5D4GQV3"/>
<evidence type="ECO:0000259" key="6">
    <source>
        <dbReference type="PROSITE" id="PS00624"/>
    </source>
</evidence>
<protein>
    <submittedName>
        <fullName evidence="7">GMC family oxidoreductase</fullName>
    </submittedName>
</protein>
<dbReference type="OrthoDB" id="9785276at2"/>
<dbReference type="Gene3D" id="3.30.560.10">
    <property type="entry name" value="Glucose Oxidase, domain 3"/>
    <property type="match status" value="1"/>
</dbReference>
<dbReference type="RefSeq" id="WP_148916234.1">
    <property type="nucleotide sequence ID" value="NZ_VSZS01000066.1"/>
</dbReference>
<dbReference type="SUPFAM" id="SSF51905">
    <property type="entry name" value="FAD/NAD(P)-binding domain"/>
    <property type="match status" value="1"/>
</dbReference>
<dbReference type="PIRSF" id="PIRSF000137">
    <property type="entry name" value="Alcohol_oxidase"/>
    <property type="match status" value="1"/>
</dbReference>
<dbReference type="GO" id="GO:0050660">
    <property type="term" value="F:flavin adenine dinucleotide binding"/>
    <property type="evidence" value="ECO:0007669"/>
    <property type="project" value="InterPro"/>
</dbReference>
<keyword evidence="3" id="KW-0285">Flavoprotein</keyword>
<dbReference type="InterPro" id="IPR000172">
    <property type="entry name" value="GMC_OxRdtase_N"/>
</dbReference>
<dbReference type="InterPro" id="IPR012132">
    <property type="entry name" value="GMC_OxRdtase"/>
</dbReference>
<feature type="domain" description="Glucose-methanol-choline oxidoreductase N-terminal" evidence="6">
    <location>
        <begin position="257"/>
        <end position="271"/>
    </location>
</feature>
<dbReference type="Pfam" id="PF00732">
    <property type="entry name" value="GMC_oxred_N"/>
    <property type="match status" value="1"/>
</dbReference>
<reference evidence="7 8" key="2">
    <citation type="submission" date="2019-09" db="EMBL/GenBank/DDBJ databases">
        <title>Mesorhizobium sp. MaA-C15 isolated from Microcystis aeruginosa.</title>
        <authorList>
            <person name="Jeong S.E."/>
            <person name="Jin H.M."/>
            <person name="Jeon C.O."/>
        </authorList>
    </citation>
    <scope>NUCLEOTIDE SEQUENCE [LARGE SCALE GENOMIC DNA]</scope>
    <source>
        <strain evidence="7 8">MaA-C15</strain>
    </source>
</reference>
<dbReference type="InterPro" id="IPR036188">
    <property type="entry name" value="FAD/NAD-bd_sf"/>
</dbReference>
<proteinExistence type="inferred from homology"/>
<feature type="binding site" evidence="5">
    <location>
        <position position="87"/>
    </location>
    <ligand>
        <name>FAD</name>
        <dbReference type="ChEBI" id="CHEBI:57692"/>
    </ligand>
</feature>
<evidence type="ECO:0000256" key="5">
    <source>
        <dbReference type="PIRSR" id="PIRSR000137-2"/>
    </source>
</evidence>
<organism evidence="7 8">
    <name type="scientific">Neoaquamicrobium microcysteis</name>
    <dbReference type="NCBI Taxonomy" id="2682781"/>
    <lineage>
        <taxon>Bacteria</taxon>
        <taxon>Pseudomonadati</taxon>
        <taxon>Pseudomonadota</taxon>
        <taxon>Alphaproteobacteria</taxon>
        <taxon>Hyphomicrobiales</taxon>
        <taxon>Phyllobacteriaceae</taxon>
        <taxon>Neoaquamicrobium</taxon>
    </lineage>
</organism>
<reference evidence="7 8" key="1">
    <citation type="submission" date="2019-08" db="EMBL/GenBank/DDBJ databases">
        <authorList>
            <person name="Seo Y.L."/>
        </authorList>
    </citation>
    <scope>NUCLEOTIDE SEQUENCE [LARGE SCALE GENOMIC DNA]</scope>
    <source>
        <strain evidence="7 8">MaA-C15</strain>
    </source>
</reference>
<dbReference type="SUPFAM" id="SSF54373">
    <property type="entry name" value="FAD-linked reductases, C-terminal domain"/>
    <property type="match status" value="1"/>
</dbReference>
<dbReference type="Gene3D" id="3.50.50.60">
    <property type="entry name" value="FAD/NAD(P)-binding domain"/>
    <property type="match status" value="1"/>
</dbReference>
<comment type="caution">
    <text evidence="7">The sequence shown here is derived from an EMBL/GenBank/DDBJ whole genome shotgun (WGS) entry which is preliminary data.</text>
</comment>
<gene>
    <name evidence="7" type="ORF">FY036_18490</name>
</gene>
<dbReference type="InterPro" id="IPR007867">
    <property type="entry name" value="GMC_OxRtase_C"/>
</dbReference>
<evidence type="ECO:0000256" key="3">
    <source>
        <dbReference type="ARBA" id="ARBA00022630"/>
    </source>
</evidence>